<organism evidence="3 4">
    <name type="scientific">Vibrio scophthalmi LMG 19158</name>
    <dbReference type="NCBI Taxonomy" id="870967"/>
    <lineage>
        <taxon>Bacteria</taxon>
        <taxon>Pseudomonadati</taxon>
        <taxon>Pseudomonadota</taxon>
        <taxon>Gammaproteobacteria</taxon>
        <taxon>Vibrionales</taxon>
        <taxon>Vibrionaceae</taxon>
        <taxon>Vibrio</taxon>
    </lineage>
</organism>
<evidence type="ECO:0000259" key="2">
    <source>
        <dbReference type="PROSITE" id="PS51832"/>
    </source>
</evidence>
<keyword evidence="1" id="KW-0472">Membrane</keyword>
<dbReference type="PANTHER" id="PTHR43155:SF2">
    <property type="entry name" value="CYCLIC DI-GMP PHOSPHODIESTERASE PA4108"/>
    <property type="match status" value="1"/>
</dbReference>
<dbReference type="SUPFAM" id="SSF55781">
    <property type="entry name" value="GAF domain-like"/>
    <property type="match status" value="1"/>
</dbReference>
<dbReference type="Gene3D" id="1.10.3210.10">
    <property type="entry name" value="Hypothetical protein af1432"/>
    <property type="match status" value="2"/>
</dbReference>
<dbReference type="AlphaFoldDB" id="F9RLW8"/>
<dbReference type="SUPFAM" id="SSF109604">
    <property type="entry name" value="HD-domain/PDEase-like"/>
    <property type="match status" value="2"/>
</dbReference>
<dbReference type="CDD" id="cd00077">
    <property type="entry name" value="HDc"/>
    <property type="match status" value="1"/>
</dbReference>
<dbReference type="eggNOG" id="COG2206">
    <property type="taxonomic scope" value="Bacteria"/>
</dbReference>
<proteinExistence type="predicted"/>
<evidence type="ECO:0000313" key="3">
    <source>
        <dbReference type="EMBL" id="EGU38668.1"/>
    </source>
</evidence>
<dbReference type="EMBL" id="AFWE01000078">
    <property type="protein sequence ID" value="EGU38668.1"/>
    <property type="molecule type" value="Genomic_DNA"/>
</dbReference>
<feature type="domain" description="HD-GYP" evidence="2">
    <location>
        <begin position="729"/>
        <end position="945"/>
    </location>
</feature>
<evidence type="ECO:0000313" key="4">
    <source>
        <dbReference type="Proteomes" id="UP000004349"/>
    </source>
</evidence>
<dbReference type="Pfam" id="PF13487">
    <property type="entry name" value="HD_5"/>
    <property type="match status" value="1"/>
</dbReference>
<sequence length="968" mass="109856">MQLTARSFPIHIHITTIIIVVVVLASGIQIWLTNNALSEVITKANSRLFERIATETKHQLNSHYSTAFTALGSFTQSHNLNATAASERIRVLPEVVHLLSEFPHILAYSFVFPDGDAIIVKRMDDELSSNVAIKDPRAQFLVTHHHNGLNRVFTLSEKLELIEDNLENQSALSFEAYQKFAGGEKGQNIISKPTTLPNSNALGIHIYRESEQGLLVFADVRLDDLRLSLNETLENTSSIRVLYNDDGSIFAFSDGTTNQAIDSQGIDPKASSQSAVYRLEELNQAVVSHAIEHHDQQGTLGLFEFGSEQWFGHIVTLKPLNSEHIHLLIATRANDLFDDGLLIKKQTIYASLLFLITLLPCIYLVSNLISKPIIRATNKAKEIENFRFDDTSLPHSYIKEIQELNHAQMSIQATISRFISLTDSIARKQDLDKMLELVCRNTAESVSADGVFLYLLDAEEKALVPRFVWQRSGSEINASSILVNKATHFIQQVFINKQAQIFKLADMPKLIVPESLNLDSEVICIPLKNRAGQVIGSFSLLYEDAVGEEIHAEHKDYLEILLGYVSVAIETHEMMEAQRALLDSFIQVFAGSLDKKSPYTGNHCQRVPILTQWLTQAAQDSTNAPFDNFSLTEQQWQELKMASWLHDCGKITTPEHVVDKSTKLEAIYDRIHEVRMRFEVLKRDREIALFKQLYGELPETSQVSLRQQQETLDNDFAFVAKLNIGGEFVSDSDLERLKQIGDTPWTRTLSKRIGISWVEQQRFTGAEQLPQQETLLSDLPEHIVEWDFPPTNEARFSLKPTQHKANMGEYYNLSIRRGTLTDEERFIINDHIIQTIIILESLPFPKHMQNVAKIAGGHHEKIDGTGYPMGLKGNEMPPTARVMAIADVFEALTSADRPYKKAKSLSESLKIMHFMVKDQHLDKELFELFLTSGIYKRFAHQYMKEEQIDKVDIEDYIDRTSERLDMIK</sequence>
<gene>
    <name evidence="3" type="ORF">VIS19158_02625</name>
</gene>
<dbReference type="PROSITE" id="PS51832">
    <property type="entry name" value="HD_GYP"/>
    <property type="match status" value="1"/>
</dbReference>
<keyword evidence="3" id="KW-0378">Hydrolase</keyword>
<dbReference type="RefSeq" id="WP_005594383.1">
    <property type="nucleotide sequence ID" value="NZ_AFWE01000078.1"/>
</dbReference>
<comment type="caution">
    <text evidence="3">The sequence shown here is derived from an EMBL/GenBank/DDBJ whole genome shotgun (WGS) entry which is preliminary data.</text>
</comment>
<dbReference type="Gene3D" id="3.30.450.40">
    <property type="match status" value="1"/>
</dbReference>
<dbReference type="InterPro" id="IPR029016">
    <property type="entry name" value="GAF-like_dom_sf"/>
</dbReference>
<dbReference type="Proteomes" id="UP000004349">
    <property type="component" value="Unassembled WGS sequence"/>
</dbReference>
<keyword evidence="1" id="KW-0812">Transmembrane</keyword>
<protein>
    <submittedName>
        <fullName evidence="3">Metal dependent phosphohydrolase</fullName>
    </submittedName>
</protein>
<dbReference type="PANTHER" id="PTHR43155">
    <property type="entry name" value="CYCLIC DI-GMP PHOSPHODIESTERASE PA4108-RELATED"/>
    <property type="match status" value="1"/>
</dbReference>
<feature type="transmembrane region" description="Helical" evidence="1">
    <location>
        <begin position="12"/>
        <end position="32"/>
    </location>
</feature>
<keyword evidence="1" id="KW-1133">Transmembrane helix</keyword>
<dbReference type="InterPro" id="IPR037522">
    <property type="entry name" value="HD_GYP_dom"/>
</dbReference>
<feature type="transmembrane region" description="Helical" evidence="1">
    <location>
        <begin position="348"/>
        <end position="369"/>
    </location>
</feature>
<accession>F9RLW8</accession>
<reference evidence="3 4" key="1">
    <citation type="journal article" date="2012" name="Int. J. Syst. Evol. Microbiol.">
        <title>Vibrio caribbeanicus sp. nov., isolated from the marine sponge Scleritoderma cyanea.</title>
        <authorList>
            <person name="Hoffmann M."/>
            <person name="Monday S.R."/>
            <person name="Allard M.W."/>
            <person name="Strain E.A."/>
            <person name="Whittaker P."/>
            <person name="Naum M."/>
            <person name="McCarthy P.J."/>
            <person name="Lopez J.V."/>
            <person name="Fischer M."/>
            <person name="Brown E.W."/>
        </authorList>
    </citation>
    <scope>NUCLEOTIDE SEQUENCE [LARGE SCALE GENOMIC DNA]</scope>
    <source>
        <strain evidence="3 4">LMG 19158</strain>
    </source>
</reference>
<dbReference type="InterPro" id="IPR003607">
    <property type="entry name" value="HD/PDEase_dom"/>
</dbReference>
<dbReference type="GO" id="GO:0008081">
    <property type="term" value="F:phosphoric diester hydrolase activity"/>
    <property type="evidence" value="ECO:0007669"/>
    <property type="project" value="UniProtKB-ARBA"/>
</dbReference>
<name>F9RLW8_9VIBR</name>
<evidence type="ECO:0000256" key="1">
    <source>
        <dbReference type="SAM" id="Phobius"/>
    </source>
</evidence>